<protein>
    <submittedName>
        <fullName evidence="1">Uncharacterized protein</fullName>
    </submittedName>
</protein>
<evidence type="ECO:0000313" key="2">
    <source>
        <dbReference type="Proteomes" id="UP000758652"/>
    </source>
</evidence>
<evidence type="ECO:0000313" key="1">
    <source>
        <dbReference type="EMBL" id="MBE5062985.1"/>
    </source>
</evidence>
<dbReference type="EMBL" id="JADCKL010000004">
    <property type="protein sequence ID" value="MBE5062985.1"/>
    <property type="molecule type" value="Genomic_DNA"/>
</dbReference>
<dbReference type="RefSeq" id="WP_226394688.1">
    <property type="nucleotide sequence ID" value="NZ_JADCKL010000004.1"/>
</dbReference>
<sequence length="87" mass="10166">MIEFTRNDLEEIMGILLDRTEKNKQKWELLDYCMTSQEEKKNKTDICSVSHEIKIQTKFAGQILVLEIIEKIYLPSEKGDIVVHGKP</sequence>
<name>A0ABR9RK89_9FIRM</name>
<proteinExistence type="predicted"/>
<accession>A0ABR9RK89</accession>
<organism evidence="1 2">
    <name type="scientific">Claveliimonas monacensis</name>
    <dbReference type="NCBI Taxonomy" id="2779351"/>
    <lineage>
        <taxon>Bacteria</taxon>
        <taxon>Bacillati</taxon>
        <taxon>Bacillota</taxon>
        <taxon>Clostridia</taxon>
        <taxon>Lachnospirales</taxon>
        <taxon>Lachnospiraceae</taxon>
        <taxon>Claveliimonas</taxon>
    </lineage>
</organism>
<comment type="caution">
    <text evidence="1">The sequence shown here is derived from an EMBL/GenBank/DDBJ whole genome shotgun (WGS) entry which is preliminary data.</text>
</comment>
<keyword evidence="2" id="KW-1185">Reference proteome</keyword>
<dbReference type="Proteomes" id="UP000758652">
    <property type="component" value="Unassembled WGS sequence"/>
</dbReference>
<gene>
    <name evidence="1" type="ORF">INF30_06890</name>
</gene>
<reference evidence="1 2" key="1">
    <citation type="submission" date="2020-10" db="EMBL/GenBank/DDBJ databases">
        <title>ChiBAC.</title>
        <authorList>
            <person name="Zenner C."/>
            <person name="Hitch T.C.A."/>
            <person name="Clavel T."/>
        </authorList>
    </citation>
    <scope>NUCLEOTIDE SEQUENCE [LARGE SCALE GENOMIC DNA]</scope>
    <source>
        <strain evidence="1 2">DSM 108991</strain>
    </source>
</reference>